<dbReference type="EMBL" id="CAJFCJ010000013">
    <property type="protein sequence ID" value="CAD5121082.1"/>
    <property type="molecule type" value="Genomic_DNA"/>
</dbReference>
<keyword evidence="3" id="KW-1185">Reference proteome</keyword>
<feature type="transmembrane region" description="Helical" evidence="1">
    <location>
        <begin position="20"/>
        <end position="46"/>
    </location>
</feature>
<evidence type="ECO:0000256" key="1">
    <source>
        <dbReference type="SAM" id="Phobius"/>
    </source>
</evidence>
<organism evidence="2 3">
    <name type="scientific">Dimorphilus gyrociliatus</name>
    <dbReference type="NCBI Taxonomy" id="2664684"/>
    <lineage>
        <taxon>Eukaryota</taxon>
        <taxon>Metazoa</taxon>
        <taxon>Spiralia</taxon>
        <taxon>Lophotrochozoa</taxon>
        <taxon>Annelida</taxon>
        <taxon>Polychaeta</taxon>
        <taxon>Polychaeta incertae sedis</taxon>
        <taxon>Dinophilidae</taxon>
        <taxon>Dimorphilus</taxon>
    </lineage>
</organism>
<accession>A0A7I8VXI7</accession>
<reference evidence="2 3" key="1">
    <citation type="submission" date="2020-08" db="EMBL/GenBank/DDBJ databases">
        <authorList>
            <person name="Hejnol A."/>
        </authorList>
    </citation>
    <scope>NUCLEOTIDE SEQUENCE [LARGE SCALE GENOMIC DNA]</scope>
</reference>
<keyword evidence="1" id="KW-1133">Transmembrane helix</keyword>
<name>A0A7I8VXI7_9ANNE</name>
<keyword evidence="1" id="KW-0812">Transmembrane</keyword>
<sequence>MDLMEVTSTTTKPKISVLKLTPAVIAVCVLAGLCLILGVIYAYIYYTRLRPKSTKIRKFYLDCAGEDEGNMTTSSATHTHLFLFKK</sequence>
<evidence type="ECO:0000313" key="2">
    <source>
        <dbReference type="EMBL" id="CAD5121082.1"/>
    </source>
</evidence>
<gene>
    <name evidence="2" type="ORF">DGYR_LOCUS9076</name>
</gene>
<dbReference type="Proteomes" id="UP000549394">
    <property type="component" value="Unassembled WGS sequence"/>
</dbReference>
<comment type="caution">
    <text evidence="2">The sequence shown here is derived from an EMBL/GenBank/DDBJ whole genome shotgun (WGS) entry which is preliminary data.</text>
</comment>
<dbReference type="AlphaFoldDB" id="A0A7I8VXI7"/>
<evidence type="ECO:0000313" key="3">
    <source>
        <dbReference type="Proteomes" id="UP000549394"/>
    </source>
</evidence>
<proteinExistence type="predicted"/>
<keyword evidence="1" id="KW-0472">Membrane</keyword>
<protein>
    <submittedName>
        <fullName evidence="2">DgyrCDS9621</fullName>
    </submittedName>
</protein>